<keyword evidence="4" id="KW-1185">Reference proteome</keyword>
<proteinExistence type="predicted"/>
<feature type="region of interest" description="Disordered" evidence="1">
    <location>
        <begin position="440"/>
        <end position="774"/>
    </location>
</feature>
<dbReference type="InterPro" id="IPR036264">
    <property type="entry name" value="Bact_exopeptidase_dim_dom"/>
</dbReference>
<accession>A0ABV8FFW9</accession>
<dbReference type="InterPro" id="IPR011650">
    <property type="entry name" value="Peptidase_M20_dimer"/>
</dbReference>
<feature type="compositionally biased region" description="Pro residues" evidence="1">
    <location>
        <begin position="455"/>
        <end position="478"/>
    </location>
</feature>
<feature type="compositionally biased region" description="Pro residues" evidence="1">
    <location>
        <begin position="687"/>
        <end position="743"/>
    </location>
</feature>
<protein>
    <submittedName>
        <fullName evidence="3">Amidohydrolase</fullName>
    </submittedName>
</protein>
<organism evidence="3 4">
    <name type="scientific">Nocardiopsis sediminis</name>
    <dbReference type="NCBI Taxonomy" id="1778267"/>
    <lineage>
        <taxon>Bacteria</taxon>
        <taxon>Bacillati</taxon>
        <taxon>Actinomycetota</taxon>
        <taxon>Actinomycetes</taxon>
        <taxon>Streptosporangiales</taxon>
        <taxon>Nocardiopsidaceae</taxon>
        <taxon>Nocardiopsis</taxon>
    </lineage>
</organism>
<evidence type="ECO:0000313" key="3">
    <source>
        <dbReference type="EMBL" id="MFC3995002.1"/>
    </source>
</evidence>
<reference evidence="4" key="1">
    <citation type="journal article" date="2019" name="Int. J. Syst. Evol. Microbiol.">
        <title>The Global Catalogue of Microorganisms (GCM) 10K type strain sequencing project: providing services to taxonomists for standard genome sequencing and annotation.</title>
        <authorList>
            <consortium name="The Broad Institute Genomics Platform"/>
            <consortium name="The Broad Institute Genome Sequencing Center for Infectious Disease"/>
            <person name="Wu L."/>
            <person name="Ma J."/>
        </authorList>
    </citation>
    <scope>NUCLEOTIDE SEQUENCE [LARGE SCALE GENOMIC DNA]</scope>
    <source>
        <strain evidence="4">TBRC 1826</strain>
    </source>
</reference>
<dbReference type="Proteomes" id="UP001595847">
    <property type="component" value="Unassembled WGS sequence"/>
</dbReference>
<feature type="compositionally biased region" description="Pro residues" evidence="1">
    <location>
        <begin position="595"/>
        <end position="606"/>
    </location>
</feature>
<feature type="compositionally biased region" description="Low complexity" evidence="1">
    <location>
        <begin position="484"/>
        <end position="506"/>
    </location>
</feature>
<dbReference type="PANTHER" id="PTHR11014">
    <property type="entry name" value="PEPTIDASE M20 FAMILY MEMBER"/>
    <property type="match status" value="1"/>
</dbReference>
<feature type="domain" description="Peptidase M20 dimerisation" evidence="2">
    <location>
        <begin position="209"/>
        <end position="306"/>
    </location>
</feature>
<dbReference type="SUPFAM" id="SSF55031">
    <property type="entry name" value="Bacterial exopeptidase dimerisation domain"/>
    <property type="match status" value="1"/>
</dbReference>
<comment type="caution">
    <text evidence="3">The sequence shown here is derived from an EMBL/GenBank/DDBJ whole genome shotgun (WGS) entry which is preliminary data.</text>
</comment>
<dbReference type="Pfam" id="PF01546">
    <property type="entry name" value="Peptidase_M20"/>
    <property type="match status" value="1"/>
</dbReference>
<evidence type="ECO:0000313" key="4">
    <source>
        <dbReference type="Proteomes" id="UP001595847"/>
    </source>
</evidence>
<dbReference type="InterPro" id="IPR002933">
    <property type="entry name" value="Peptidase_M20"/>
</dbReference>
<dbReference type="Pfam" id="PF07687">
    <property type="entry name" value="M20_dimer"/>
    <property type="match status" value="1"/>
</dbReference>
<feature type="compositionally biased region" description="Low complexity" evidence="1">
    <location>
        <begin position="524"/>
        <end position="548"/>
    </location>
</feature>
<feature type="compositionally biased region" description="Pro residues" evidence="1">
    <location>
        <begin position="615"/>
        <end position="625"/>
    </location>
</feature>
<dbReference type="Gene3D" id="3.30.70.360">
    <property type="match status" value="1"/>
</dbReference>
<gene>
    <name evidence="3" type="ORF">ACFOVU_03695</name>
</gene>
<evidence type="ECO:0000256" key="1">
    <source>
        <dbReference type="SAM" id="MobiDB-lite"/>
    </source>
</evidence>
<sequence>MEAVPHAVEPQRVAQHGGAIMRLVDEIFPLVEGFYVDLHKNPELSHREHRTASAVAEWLTRAGFEVETGIGGTGVVGVLRNGEGPTVLLRGDMDALPIEERTGLPYASTARGTDDDGNDVPIMHACGHDAHTACLVGAADLLADERERWRGTLVVVAQPAEETMDGAGSMLRDGLYTRFPRPDIALAQHVGPQPAGMISHRPGVILGAAATYRVRVHGTGGHASRPHLTVDPVVIAANIVTRLQTVVSREVSPAEMAVVTVGVIRAGSKGNIIPDDAYLEINTRALNEAVADRLRTAIERIVLAEAAASGAERNPEIEVFQQAGVTHNEPEATRQVAAAHRAYFGDGYVIELPEPLTASEDFSEYGLPGDPSPVPYVFWFVGSTPHEVWEAAPGATPYEKLASIPAGHSPFFAPDREPTLRAGLAALTVGALTYLGRPEDIAPTGGQRSFGEAPAGPPVAAPSAPPPPPPPPPPPGPNEPYNHPRPGAAGAVPAAAHADPQGAAYGEQAGRGDDAPAPVGRHSGAGAPDDGAAARGGEGESTAYTDMADFLDDDDDAPPPPPAPAAPAPPQGPPVSAPPPSGPPVVPSGPQVPLSAPPPSGPPIAPSGPQASLSAPPPSGPPVVPSGPQIPLSAPPPSGPPIAPSGPQVPPLRDAAAPPSHGMPGSPQGLPVSPPQGRPVSPLSGPQAPPPVGPPVPPLPSPPQGAPIAAPPPSGPPQGPPVAAPPPQGSPAVSAPPPPPPGATPYGIGEPPAEPRYDEHDPAARPPEDPPYRY</sequence>
<dbReference type="NCBIfam" id="TIGR01891">
    <property type="entry name" value="amidohydrolases"/>
    <property type="match status" value="1"/>
</dbReference>
<dbReference type="EMBL" id="JBHSBH010000003">
    <property type="protein sequence ID" value="MFC3995002.1"/>
    <property type="molecule type" value="Genomic_DNA"/>
</dbReference>
<feature type="compositionally biased region" description="Pro residues" evidence="1">
    <location>
        <begin position="558"/>
        <end position="587"/>
    </location>
</feature>
<evidence type="ECO:0000259" key="2">
    <source>
        <dbReference type="Pfam" id="PF07687"/>
    </source>
</evidence>
<dbReference type="Gene3D" id="3.40.630.10">
    <property type="entry name" value="Zn peptidases"/>
    <property type="match status" value="1"/>
</dbReference>
<dbReference type="SUPFAM" id="SSF53187">
    <property type="entry name" value="Zn-dependent exopeptidases"/>
    <property type="match status" value="1"/>
</dbReference>
<name>A0ABV8FFW9_9ACTN</name>
<feature type="compositionally biased region" description="Basic and acidic residues" evidence="1">
    <location>
        <begin position="753"/>
        <end position="774"/>
    </location>
</feature>
<feature type="compositionally biased region" description="Pro residues" evidence="1">
    <location>
        <begin position="633"/>
        <end position="650"/>
    </location>
</feature>
<dbReference type="InterPro" id="IPR017439">
    <property type="entry name" value="Amidohydrolase"/>
</dbReference>
<dbReference type="PANTHER" id="PTHR11014:SF63">
    <property type="entry name" value="METALLOPEPTIDASE, PUTATIVE (AFU_ORTHOLOGUE AFUA_6G09600)-RELATED"/>
    <property type="match status" value="1"/>
</dbReference>